<organism evidence="3 4">
    <name type="scientific">Stomoxys calcitrans</name>
    <name type="common">Stable fly</name>
    <name type="synonym">Conops calcitrans</name>
    <dbReference type="NCBI Taxonomy" id="35570"/>
    <lineage>
        <taxon>Eukaryota</taxon>
        <taxon>Metazoa</taxon>
        <taxon>Ecdysozoa</taxon>
        <taxon>Arthropoda</taxon>
        <taxon>Hexapoda</taxon>
        <taxon>Insecta</taxon>
        <taxon>Pterygota</taxon>
        <taxon>Neoptera</taxon>
        <taxon>Endopterygota</taxon>
        <taxon>Diptera</taxon>
        <taxon>Brachycera</taxon>
        <taxon>Muscomorpha</taxon>
        <taxon>Muscoidea</taxon>
        <taxon>Muscidae</taxon>
        <taxon>Stomoxys</taxon>
    </lineage>
</organism>
<feature type="compositionally biased region" description="Basic and acidic residues" evidence="1">
    <location>
        <begin position="8"/>
        <end position="17"/>
    </location>
</feature>
<dbReference type="Gene3D" id="4.10.60.10">
    <property type="entry name" value="Zinc finger, CCHC-type"/>
    <property type="match status" value="1"/>
</dbReference>
<dbReference type="InterPro" id="IPR001878">
    <property type="entry name" value="Znf_CCHC"/>
</dbReference>
<dbReference type="GO" id="GO:0003676">
    <property type="term" value="F:nucleic acid binding"/>
    <property type="evidence" value="ECO:0007669"/>
    <property type="project" value="InterPro"/>
</dbReference>
<feature type="region of interest" description="Disordered" evidence="1">
    <location>
        <begin position="212"/>
        <end position="310"/>
    </location>
</feature>
<dbReference type="EnsemblMetazoa" id="SCAU006456-RA">
    <property type="protein sequence ID" value="SCAU006456-PA"/>
    <property type="gene ID" value="SCAU006456"/>
</dbReference>
<evidence type="ECO:0000313" key="4">
    <source>
        <dbReference type="Proteomes" id="UP000095300"/>
    </source>
</evidence>
<evidence type="ECO:0000259" key="2">
    <source>
        <dbReference type="SMART" id="SM00343"/>
    </source>
</evidence>
<dbReference type="SMART" id="SM00343">
    <property type="entry name" value="ZnF_C2HC"/>
    <property type="match status" value="2"/>
</dbReference>
<evidence type="ECO:0000313" key="3">
    <source>
        <dbReference type="EnsemblMetazoa" id="SCAU006456-PA"/>
    </source>
</evidence>
<name>A0A1I8PBB0_STOCA</name>
<sequence>MVNTRSTIRGDSDHSRMEAGTSQGLLGSTTQPAATLTTQTITTTTTAAASNAPIASAFSSIASPLPPGMDDLSRLLSSTFSSQGHVSSPTFSPLTGLHVPVPPADPAMSVAMRQIISSAVGLARVEFERDQARTMSRLIPTIVEATRQSLGVGNSVPTSSATMAQMTAGQPGRPLLGQGQHMSLGQMQTHPGRGLPQTQPPVAPYQRAEALYSQPPPFVPGSGISAVPPPSIPTQPVPQAGGLGLPSVYRNSWGSGRPDGYTPFAERPPPHQANTREPPPHPPPSVQQTHFPGSSSHFGRPGGSTRSESTGKLNLAKWGVKFDGTTKTMNVHEFIFRVGELKRDYECPDEDFITKFHQLLESPALDWYWGHRKFVQFRDWNELQTALLNQYQRFENEFQVQTQMLNRRQLPHESFEDFYNAVMQLRTQQKAPYSENEMVEIMRGNLKSSLAQMIFSARISNLGEFYREVKRAENLIASHRQQYSRPGPPQRVHELAWEEALPPEILEVDAIQDRTKIKCWNCEAEGHSWVDCAAPRKYFCYRCGHAGVTVANCPKCQGNRPRGSPHTGGVRSTPV</sequence>
<feature type="compositionally biased region" description="Polar residues" evidence="1">
    <location>
        <begin position="286"/>
        <end position="297"/>
    </location>
</feature>
<dbReference type="InterPro" id="IPR036875">
    <property type="entry name" value="Znf_CCHC_sf"/>
</dbReference>
<dbReference type="GO" id="GO:0008270">
    <property type="term" value="F:zinc ion binding"/>
    <property type="evidence" value="ECO:0007669"/>
    <property type="project" value="InterPro"/>
</dbReference>
<reference evidence="3" key="1">
    <citation type="submission" date="2020-05" db="UniProtKB">
        <authorList>
            <consortium name="EnsemblMetazoa"/>
        </authorList>
    </citation>
    <scope>IDENTIFICATION</scope>
    <source>
        <strain evidence="3">USDA</strain>
    </source>
</reference>
<dbReference type="SUPFAM" id="SSF57756">
    <property type="entry name" value="Retrovirus zinc finger-like domains"/>
    <property type="match status" value="1"/>
</dbReference>
<proteinExistence type="predicted"/>
<evidence type="ECO:0000256" key="1">
    <source>
        <dbReference type="SAM" id="MobiDB-lite"/>
    </source>
</evidence>
<feature type="domain" description="CCHC-type" evidence="2">
    <location>
        <begin position="518"/>
        <end position="534"/>
    </location>
</feature>
<protein>
    <recommendedName>
        <fullName evidence="2">CCHC-type domain-containing protein</fullName>
    </recommendedName>
</protein>
<dbReference type="AlphaFoldDB" id="A0A1I8PBB0"/>
<dbReference type="VEuPathDB" id="VectorBase:SCAU006456"/>
<keyword evidence="4" id="KW-1185">Reference proteome</keyword>
<dbReference type="STRING" id="35570.A0A1I8PBB0"/>
<dbReference type="Proteomes" id="UP000095300">
    <property type="component" value="Unassembled WGS sequence"/>
</dbReference>
<accession>A0A1I8PBB0</accession>
<dbReference type="OrthoDB" id="7974210at2759"/>
<gene>
    <name evidence="3" type="primary">106090660</name>
</gene>
<feature type="compositionally biased region" description="Pro residues" evidence="1">
    <location>
        <begin position="227"/>
        <end position="236"/>
    </location>
</feature>
<feature type="region of interest" description="Disordered" evidence="1">
    <location>
        <begin position="1"/>
        <end position="31"/>
    </location>
</feature>
<feature type="domain" description="CCHC-type" evidence="2">
    <location>
        <begin position="539"/>
        <end position="555"/>
    </location>
</feature>